<evidence type="ECO:0000313" key="2">
    <source>
        <dbReference type="Proteomes" id="UP000044602"/>
    </source>
</evidence>
<keyword evidence="2" id="KW-1185">Reference proteome</keyword>
<dbReference type="AlphaFoldDB" id="A0A0G4M635"/>
<gene>
    <name evidence="1" type="ORF">BN1708_005038</name>
</gene>
<sequence>MRKVGLLDVGVVENEGAGAELPYWATLQVPVPSSELNLPLKPPQQKDPLRQGCSESGVWVAPPFEITITDQSMISQNLACSQQAIGAASSSSYFLFLLYHLNPSPDLIHPQTSDFVDDLLLLNRLRHQTPRHLAYIHLIYLSSMSFTPRQQRQLVRLHAGAFSRNRPVVIATTLVVAALATVKYQSSSMRSKEQAAPDLYVRVDRSGGGV</sequence>
<accession>A0A0G4M635</accession>
<organism evidence="1 2">
    <name type="scientific">Verticillium longisporum</name>
    <name type="common">Verticillium dahliae var. longisporum</name>
    <dbReference type="NCBI Taxonomy" id="100787"/>
    <lineage>
        <taxon>Eukaryota</taxon>
        <taxon>Fungi</taxon>
        <taxon>Dikarya</taxon>
        <taxon>Ascomycota</taxon>
        <taxon>Pezizomycotina</taxon>
        <taxon>Sordariomycetes</taxon>
        <taxon>Hypocreomycetidae</taxon>
        <taxon>Glomerellales</taxon>
        <taxon>Plectosphaerellaceae</taxon>
        <taxon>Verticillium</taxon>
    </lineage>
</organism>
<dbReference type="EMBL" id="CVQH01021195">
    <property type="protein sequence ID" value="CRK29637.1"/>
    <property type="molecule type" value="Genomic_DNA"/>
</dbReference>
<dbReference type="Proteomes" id="UP000044602">
    <property type="component" value="Unassembled WGS sequence"/>
</dbReference>
<evidence type="ECO:0000313" key="1">
    <source>
        <dbReference type="EMBL" id="CRK29637.1"/>
    </source>
</evidence>
<protein>
    <submittedName>
        <fullName evidence="1">Uncharacterized protein</fullName>
    </submittedName>
</protein>
<reference evidence="1 2" key="1">
    <citation type="submission" date="2015-05" db="EMBL/GenBank/DDBJ databases">
        <authorList>
            <person name="Wang D.B."/>
            <person name="Wang M."/>
        </authorList>
    </citation>
    <scope>NUCLEOTIDE SEQUENCE [LARGE SCALE GENOMIC DNA]</scope>
    <source>
        <strain evidence="1">VL1</strain>
    </source>
</reference>
<proteinExistence type="predicted"/>
<name>A0A0G4M635_VERLO</name>